<gene>
    <name evidence="2" type="ORF">Fot_40337</name>
</gene>
<dbReference type="Proteomes" id="UP001604277">
    <property type="component" value="Unassembled WGS sequence"/>
</dbReference>
<comment type="caution">
    <text evidence="2">The sequence shown here is derived from an EMBL/GenBank/DDBJ whole genome shotgun (WGS) entry which is preliminary data.</text>
</comment>
<name>A0ABD1S7C9_9LAMI</name>
<accession>A0ABD1S7C9</accession>
<feature type="compositionally biased region" description="Basic and acidic residues" evidence="1">
    <location>
        <begin position="80"/>
        <end position="89"/>
    </location>
</feature>
<evidence type="ECO:0000256" key="1">
    <source>
        <dbReference type="SAM" id="MobiDB-lite"/>
    </source>
</evidence>
<proteinExistence type="predicted"/>
<dbReference type="EMBL" id="JBFOLJ010000011">
    <property type="protein sequence ID" value="KAL2496580.1"/>
    <property type="molecule type" value="Genomic_DNA"/>
</dbReference>
<keyword evidence="3" id="KW-1185">Reference proteome</keyword>
<organism evidence="2 3">
    <name type="scientific">Forsythia ovata</name>
    <dbReference type="NCBI Taxonomy" id="205694"/>
    <lineage>
        <taxon>Eukaryota</taxon>
        <taxon>Viridiplantae</taxon>
        <taxon>Streptophyta</taxon>
        <taxon>Embryophyta</taxon>
        <taxon>Tracheophyta</taxon>
        <taxon>Spermatophyta</taxon>
        <taxon>Magnoliopsida</taxon>
        <taxon>eudicotyledons</taxon>
        <taxon>Gunneridae</taxon>
        <taxon>Pentapetalae</taxon>
        <taxon>asterids</taxon>
        <taxon>lamiids</taxon>
        <taxon>Lamiales</taxon>
        <taxon>Oleaceae</taxon>
        <taxon>Forsythieae</taxon>
        <taxon>Forsythia</taxon>
    </lineage>
</organism>
<feature type="compositionally biased region" description="Basic residues" evidence="1">
    <location>
        <begin position="91"/>
        <end position="102"/>
    </location>
</feature>
<dbReference type="AlphaFoldDB" id="A0ABD1S7C9"/>
<feature type="region of interest" description="Disordered" evidence="1">
    <location>
        <begin position="1"/>
        <end position="23"/>
    </location>
</feature>
<reference evidence="3" key="1">
    <citation type="submission" date="2024-07" db="EMBL/GenBank/DDBJ databases">
        <title>Two chromosome-level genome assemblies of Korean endemic species Abeliophyllum distichum and Forsythia ovata (Oleaceae).</title>
        <authorList>
            <person name="Jang H."/>
        </authorList>
    </citation>
    <scope>NUCLEOTIDE SEQUENCE [LARGE SCALE GENOMIC DNA]</scope>
</reference>
<evidence type="ECO:0000313" key="3">
    <source>
        <dbReference type="Proteomes" id="UP001604277"/>
    </source>
</evidence>
<evidence type="ECO:0000313" key="2">
    <source>
        <dbReference type="EMBL" id="KAL2496580.1"/>
    </source>
</evidence>
<sequence length="102" mass="11667">MKKSRQNLTEEAALAKGGGSEEIRRRRDIGARIEDVQSNDTIPRLCHFHQRRRLELSTPSIQLHSDNHHRSASGGGATFHDFKASDQSHFHTNKLRKQHDFA</sequence>
<protein>
    <submittedName>
        <fullName evidence="2">Uncharacterized protein</fullName>
    </submittedName>
</protein>
<feature type="region of interest" description="Disordered" evidence="1">
    <location>
        <begin position="58"/>
        <end position="102"/>
    </location>
</feature>